<dbReference type="GO" id="GO:0000166">
    <property type="term" value="F:nucleotide binding"/>
    <property type="evidence" value="ECO:0007669"/>
    <property type="project" value="InterPro"/>
</dbReference>
<sequence length="345" mass="37318">MTKETNLGFGVIGLGSIANHHIQAILHSSNAHLVAVCSRNEDKLAQAEKEFGVSTYTDFTEMMQHPELDAVCICTPSGFHLEPTLTAAQAGKHVFVEKPLEVNLDRSLQMITACETAGVQLECVFQNRFQPDFLKMKKALNQGQLGKLVLGNAYIKWFRDQAYYDSTDWRGTFKGDGGAALINQSIHTIDLLLQLMGPVKSVIGKIATVAHDIEGEDLGLGILEFENGALGTIEGSTAIHQGYPEKLEIHGTLGNLILEGGRITQWQIKGQEGNSNEAPTETDSGSSDPMAIGYGLHQKQLQGFVDSILDGSKAEVDGQSALASIRVIRAIYESSQSGKRVVLAP</sequence>
<gene>
    <name evidence="4" type="ORF">B7P33_08945</name>
</gene>
<dbReference type="InterPro" id="IPR000683">
    <property type="entry name" value="Gfo/Idh/MocA-like_OxRdtase_N"/>
</dbReference>
<dbReference type="InterPro" id="IPR036291">
    <property type="entry name" value="NAD(P)-bd_dom_sf"/>
</dbReference>
<dbReference type="SUPFAM" id="SSF55347">
    <property type="entry name" value="Glyceraldehyde-3-phosphate dehydrogenase-like, C-terminal domain"/>
    <property type="match status" value="1"/>
</dbReference>
<dbReference type="AlphaFoldDB" id="A0A2A4G6Y2"/>
<evidence type="ECO:0000313" key="5">
    <source>
        <dbReference type="Proteomes" id="UP000219559"/>
    </source>
</evidence>
<feature type="domain" description="Gfo/Idh/MocA-like oxidoreductase N-terminal" evidence="2">
    <location>
        <begin position="8"/>
        <end position="121"/>
    </location>
</feature>
<name>A0A2A4G6Y2_9FLAO</name>
<dbReference type="Gene3D" id="3.40.50.720">
    <property type="entry name" value="NAD(P)-binding Rossmann-like Domain"/>
    <property type="match status" value="1"/>
</dbReference>
<dbReference type="OrthoDB" id="9815825at2"/>
<dbReference type="PANTHER" id="PTHR43249:SF1">
    <property type="entry name" value="D-GLUCOSIDE 3-DEHYDROGENASE"/>
    <property type="match status" value="1"/>
</dbReference>
<dbReference type="InterPro" id="IPR052515">
    <property type="entry name" value="Gfo/Idh/MocA_Oxidoreductase"/>
</dbReference>
<feature type="region of interest" description="Disordered" evidence="1">
    <location>
        <begin position="270"/>
        <end position="292"/>
    </location>
</feature>
<feature type="domain" description="GFO/IDH/MocA-like oxidoreductase" evidence="3">
    <location>
        <begin position="133"/>
        <end position="256"/>
    </location>
</feature>
<dbReference type="SUPFAM" id="SSF51735">
    <property type="entry name" value="NAD(P)-binding Rossmann-fold domains"/>
    <property type="match status" value="1"/>
</dbReference>
<dbReference type="InterPro" id="IPR055170">
    <property type="entry name" value="GFO_IDH_MocA-like_dom"/>
</dbReference>
<evidence type="ECO:0000259" key="3">
    <source>
        <dbReference type="Pfam" id="PF22725"/>
    </source>
</evidence>
<organism evidence="4 5">
    <name type="scientific">Sediminicola luteus</name>
    <dbReference type="NCBI Taxonomy" id="319238"/>
    <lineage>
        <taxon>Bacteria</taxon>
        <taxon>Pseudomonadati</taxon>
        <taxon>Bacteroidota</taxon>
        <taxon>Flavobacteriia</taxon>
        <taxon>Flavobacteriales</taxon>
        <taxon>Flavobacteriaceae</taxon>
        <taxon>Sediminicola</taxon>
    </lineage>
</organism>
<keyword evidence="5" id="KW-1185">Reference proteome</keyword>
<dbReference type="Pfam" id="PF01408">
    <property type="entry name" value="GFO_IDH_MocA"/>
    <property type="match status" value="1"/>
</dbReference>
<dbReference type="Proteomes" id="UP000219559">
    <property type="component" value="Unassembled WGS sequence"/>
</dbReference>
<dbReference type="PANTHER" id="PTHR43249">
    <property type="entry name" value="UDP-N-ACETYL-2-AMINO-2-DEOXY-D-GLUCURONATE OXIDASE"/>
    <property type="match status" value="1"/>
</dbReference>
<comment type="caution">
    <text evidence="4">The sequence shown here is derived from an EMBL/GenBank/DDBJ whole genome shotgun (WGS) entry which is preliminary data.</text>
</comment>
<evidence type="ECO:0000259" key="2">
    <source>
        <dbReference type="Pfam" id="PF01408"/>
    </source>
</evidence>
<protein>
    <submittedName>
        <fullName evidence="4">Dehydrogenase</fullName>
    </submittedName>
</protein>
<dbReference type="EMBL" id="NBWU01000003">
    <property type="protein sequence ID" value="PCE64407.1"/>
    <property type="molecule type" value="Genomic_DNA"/>
</dbReference>
<accession>A0A2A4G6Y2</accession>
<reference evidence="4 5" key="1">
    <citation type="submission" date="2017-04" db="EMBL/GenBank/DDBJ databases">
        <title>A new member of the family Flavobacteriaceae isolated from ascidians.</title>
        <authorList>
            <person name="Chen L."/>
        </authorList>
    </citation>
    <scope>NUCLEOTIDE SEQUENCE [LARGE SCALE GENOMIC DNA]</scope>
    <source>
        <strain evidence="4 5">HQA918</strain>
    </source>
</reference>
<dbReference type="RefSeq" id="WP_097440529.1">
    <property type="nucleotide sequence ID" value="NZ_KZ300476.1"/>
</dbReference>
<dbReference type="Pfam" id="PF22725">
    <property type="entry name" value="GFO_IDH_MocA_C3"/>
    <property type="match status" value="1"/>
</dbReference>
<proteinExistence type="predicted"/>
<dbReference type="Gene3D" id="3.30.360.10">
    <property type="entry name" value="Dihydrodipicolinate Reductase, domain 2"/>
    <property type="match status" value="1"/>
</dbReference>
<feature type="compositionally biased region" description="Polar residues" evidence="1">
    <location>
        <begin position="270"/>
        <end position="287"/>
    </location>
</feature>
<evidence type="ECO:0000256" key="1">
    <source>
        <dbReference type="SAM" id="MobiDB-lite"/>
    </source>
</evidence>
<evidence type="ECO:0000313" key="4">
    <source>
        <dbReference type="EMBL" id="PCE64407.1"/>
    </source>
</evidence>